<keyword evidence="7 10" id="KW-0799">Topoisomerase</keyword>
<evidence type="ECO:0000256" key="5">
    <source>
        <dbReference type="ARBA" id="ARBA00022723"/>
    </source>
</evidence>
<evidence type="ECO:0000256" key="7">
    <source>
        <dbReference type="ARBA" id="ARBA00023029"/>
    </source>
</evidence>
<evidence type="ECO:0000256" key="2">
    <source>
        <dbReference type="ARBA" id="ARBA00001946"/>
    </source>
</evidence>
<keyword evidence="5" id="KW-0479">Metal-binding</keyword>
<keyword evidence="8 10" id="KW-0238">DNA-binding</keyword>
<comment type="catalytic activity">
    <reaction evidence="1 10">
        <text>ATP-dependent breakage, passage and rejoining of double-stranded DNA.</text>
        <dbReference type="EC" id="5.6.2.2"/>
    </reaction>
</comment>
<dbReference type="GO" id="GO:0003677">
    <property type="term" value="F:DNA binding"/>
    <property type="evidence" value="ECO:0007669"/>
    <property type="project" value="UniProtKB-UniRule"/>
</dbReference>
<name>A0A9P7BCL2_MAUEX</name>
<sequence>MDSLADFMSGNNTKKSLLEALQQQYRIVDMIPDLDDSKPLTETITDTIKYVTRSIELSNDPVMIKLYCNDKSKKLIKFPYFGNEPNANRNTGNEMAIFISLLQTIQSRYLKTTKSTIRDIFYSNVELYQKQNNVVNWLNIISKNFNLSSRDDLNIVAAQKGLVFSIDVPILISNQPKNITCLNTINLVPYINESSIIELDQTKFIRVNIFEKEAVFNKVVTNSNIRVSGQNTIYITGKGFPDTLTKLFVNNLLQSSDNIKIKIYVDSDPYGICIALNYIKSCYSSEKTHLLQYQGITIIQLINKRTQLLNLSHREIQLVINLIQKQSDLTTITHRGITLQLQRQLFFFKKGEMNAYYI</sequence>
<evidence type="ECO:0000313" key="13">
    <source>
        <dbReference type="EMBL" id="KAG0669912.1"/>
    </source>
</evidence>
<dbReference type="Gene3D" id="3.40.1360.10">
    <property type="match status" value="1"/>
</dbReference>
<dbReference type="GO" id="GO:0005524">
    <property type="term" value="F:ATP binding"/>
    <property type="evidence" value="ECO:0007669"/>
    <property type="project" value="InterPro"/>
</dbReference>
<evidence type="ECO:0000313" key="14">
    <source>
        <dbReference type="Proteomes" id="UP000750334"/>
    </source>
</evidence>
<dbReference type="AlphaFoldDB" id="A0A9P7BCL2"/>
<accession>A0A9P7BCL2</accession>
<dbReference type="InterPro" id="IPR013049">
    <property type="entry name" value="Spo11/TopoVI_A_N"/>
</dbReference>
<dbReference type="InterPro" id="IPR002815">
    <property type="entry name" value="Spo11/TopoVI_A"/>
</dbReference>
<dbReference type="InterPro" id="IPR036078">
    <property type="entry name" value="Spo11/TopoVI_A_sf"/>
</dbReference>
<keyword evidence="9 10" id="KW-0413">Isomerase</keyword>
<evidence type="ECO:0000256" key="9">
    <source>
        <dbReference type="ARBA" id="ARBA00023235"/>
    </source>
</evidence>
<feature type="domain" description="Spo11/DNA topoisomerase VI subunit A N-terminal" evidence="11">
    <location>
        <begin position="95"/>
        <end position="155"/>
    </location>
</feature>
<dbReference type="GO" id="GO:0007131">
    <property type="term" value="P:reciprocal meiotic recombination"/>
    <property type="evidence" value="ECO:0007669"/>
    <property type="project" value="TreeGrafter"/>
</dbReference>
<evidence type="ECO:0000256" key="4">
    <source>
        <dbReference type="ARBA" id="ARBA00012895"/>
    </source>
</evidence>
<dbReference type="EMBL" id="PUHR01000031">
    <property type="protein sequence ID" value="KAG0669912.1"/>
    <property type="molecule type" value="Genomic_DNA"/>
</dbReference>
<feature type="domain" description="Topoisomerase 6 subunit A/Spo11 TOPRIM" evidence="12">
    <location>
        <begin position="209"/>
        <end position="310"/>
    </location>
</feature>
<evidence type="ECO:0000256" key="10">
    <source>
        <dbReference type="PROSITE-ProRule" id="PRU01385"/>
    </source>
</evidence>
<dbReference type="PRINTS" id="PR01550">
    <property type="entry name" value="TOP6AFAMILY"/>
</dbReference>
<keyword evidence="6" id="KW-0460">Magnesium</keyword>
<evidence type="ECO:0000256" key="3">
    <source>
        <dbReference type="ARBA" id="ARBA00006559"/>
    </source>
</evidence>
<dbReference type="Proteomes" id="UP000750334">
    <property type="component" value="Unassembled WGS sequence"/>
</dbReference>
<dbReference type="PANTHER" id="PTHR10848">
    <property type="entry name" value="MEIOTIC RECOMBINATION PROTEIN SPO11"/>
    <property type="match status" value="1"/>
</dbReference>
<evidence type="ECO:0000256" key="6">
    <source>
        <dbReference type="ARBA" id="ARBA00022842"/>
    </source>
</evidence>
<dbReference type="SUPFAM" id="SSF56726">
    <property type="entry name" value="DNA topoisomerase IV, alpha subunit"/>
    <property type="match status" value="1"/>
</dbReference>
<proteinExistence type="inferred from homology"/>
<dbReference type="GO" id="GO:0000228">
    <property type="term" value="C:nuclear chromosome"/>
    <property type="evidence" value="ECO:0007669"/>
    <property type="project" value="TreeGrafter"/>
</dbReference>
<feature type="active site" description="O-(5'-phospho-DNA)-tyrosine intermediate" evidence="10">
    <location>
        <position position="122"/>
    </location>
</feature>
<dbReference type="EC" id="5.6.2.2" evidence="4"/>
<gene>
    <name evidence="13" type="ORF">C6P45_003194</name>
</gene>
<dbReference type="OrthoDB" id="5377392at2759"/>
<comment type="caution">
    <text evidence="13">The sequence shown here is derived from an EMBL/GenBank/DDBJ whole genome shotgun (WGS) entry which is preliminary data.</text>
</comment>
<dbReference type="PANTHER" id="PTHR10848:SF0">
    <property type="entry name" value="MEIOTIC RECOMBINATION PROTEIN SPO11"/>
    <property type="match status" value="1"/>
</dbReference>
<dbReference type="GO" id="GO:0042138">
    <property type="term" value="P:meiotic DNA double-strand break formation"/>
    <property type="evidence" value="ECO:0007669"/>
    <property type="project" value="TreeGrafter"/>
</dbReference>
<dbReference type="Pfam" id="PF04406">
    <property type="entry name" value="TP6A_N"/>
    <property type="match status" value="1"/>
</dbReference>
<evidence type="ECO:0000256" key="8">
    <source>
        <dbReference type="ARBA" id="ARBA00023125"/>
    </source>
</evidence>
<evidence type="ECO:0000259" key="11">
    <source>
        <dbReference type="Pfam" id="PF04406"/>
    </source>
</evidence>
<comment type="cofactor">
    <cofactor evidence="2">
        <name>Mg(2+)</name>
        <dbReference type="ChEBI" id="CHEBI:18420"/>
    </cofactor>
</comment>
<dbReference type="InterPro" id="IPR034136">
    <property type="entry name" value="TOPRIM_Topo6A/Spo11"/>
</dbReference>
<dbReference type="GO" id="GO:0003918">
    <property type="term" value="F:DNA topoisomerase type II (double strand cut, ATP-hydrolyzing) activity"/>
    <property type="evidence" value="ECO:0007669"/>
    <property type="project" value="UniProtKB-UniRule"/>
</dbReference>
<evidence type="ECO:0000256" key="1">
    <source>
        <dbReference type="ARBA" id="ARBA00000185"/>
    </source>
</evidence>
<reference evidence="13 14" key="1">
    <citation type="submission" date="2020-11" db="EMBL/GenBank/DDBJ databases">
        <title>Kefir isolates.</title>
        <authorList>
            <person name="Marcisauskas S."/>
            <person name="Kim Y."/>
            <person name="Blasche S."/>
        </authorList>
    </citation>
    <scope>NUCLEOTIDE SEQUENCE [LARGE SCALE GENOMIC DNA]</scope>
    <source>
        <strain evidence="13 14">OG2</strain>
    </source>
</reference>
<organism evidence="13 14">
    <name type="scientific">Maudiozyma exigua</name>
    <name type="common">Yeast</name>
    <name type="synonym">Kazachstania exigua</name>
    <dbReference type="NCBI Taxonomy" id="34358"/>
    <lineage>
        <taxon>Eukaryota</taxon>
        <taxon>Fungi</taxon>
        <taxon>Dikarya</taxon>
        <taxon>Ascomycota</taxon>
        <taxon>Saccharomycotina</taxon>
        <taxon>Saccharomycetes</taxon>
        <taxon>Saccharomycetales</taxon>
        <taxon>Saccharomycetaceae</taxon>
        <taxon>Maudiozyma</taxon>
    </lineage>
</organism>
<protein>
    <recommendedName>
        <fullName evidence="4">DNA topoisomerase (ATP-hydrolyzing)</fullName>
        <ecNumber evidence="4">5.6.2.2</ecNumber>
    </recommendedName>
</protein>
<dbReference type="Pfam" id="PF21180">
    <property type="entry name" value="TOP6A-Spo11_Toprim"/>
    <property type="match status" value="1"/>
</dbReference>
<dbReference type="PROSITE" id="PS52041">
    <property type="entry name" value="TOPO_IIB"/>
    <property type="match status" value="1"/>
</dbReference>
<dbReference type="GO" id="GO:0046872">
    <property type="term" value="F:metal ion binding"/>
    <property type="evidence" value="ECO:0007669"/>
    <property type="project" value="UniProtKB-KW"/>
</dbReference>
<dbReference type="GO" id="GO:0000706">
    <property type="term" value="P:meiotic DNA double-strand break processing"/>
    <property type="evidence" value="ECO:0007669"/>
    <property type="project" value="TreeGrafter"/>
</dbReference>
<evidence type="ECO:0000259" key="12">
    <source>
        <dbReference type="Pfam" id="PF21180"/>
    </source>
</evidence>
<keyword evidence="14" id="KW-1185">Reference proteome</keyword>
<comment type="similarity">
    <text evidence="3 10">Belongs to the TOP6A family.</text>
</comment>